<feature type="non-terminal residue" evidence="1">
    <location>
        <position position="139"/>
    </location>
</feature>
<organism evidence="1 2">
    <name type="scientific">Neonectria punicea</name>
    <dbReference type="NCBI Taxonomy" id="979145"/>
    <lineage>
        <taxon>Eukaryota</taxon>
        <taxon>Fungi</taxon>
        <taxon>Dikarya</taxon>
        <taxon>Ascomycota</taxon>
        <taxon>Pezizomycotina</taxon>
        <taxon>Sordariomycetes</taxon>
        <taxon>Hypocreomycetidae</taxon>
        <taxon>Hypocreales</taxon>
        <taxon>Nectriaceae</taxon>
        <taxon>Neonectria</taxon>
    </lineage>
</organism>
<sequence length="139" mass="16220">MPLCDVCLNVDFGAILWPDVKHNRESIGGWPRNHELFFYTAEDARAIYEANVLVPHHKTFENLKANARHCELCLLIETCVLETLEKIKYSNQEMRFRYIPESDYEFWLLSRHEANGFQIIGSHKDLKDEYRIMGGAGIC</sequence>
<gene>
    <name evidence="1" type="ORF">QQX98_000102</name>
</gene>
<evidence type="ECO:0000313" key="1">
    <source>
        <dbReference type="EMBL" id="KAK7425187.1"/>
    </source>
</evidence>
<dbReference type="EMBL" id="JAZAVJ010000001">
    <property type="protein sequence ID" value="KAK7425187.1"/>
    <property type="molecule type" value="Genomic_DNA"/>
</dbReference>
<comment type="caution">
    <text evidence="1">The sequence shown here is derived from an EMBL/GenBank/DDBJ whole genome shotgun (WGS) entry which is preliminary data.</text>
</comment>
<keyword evidence="2" id="KW-1185">Reference proteome</keyword>
<name>A0ABR1HVG4_9HYPO</name>
<protein>
    <submittedName>
        <fullName evidence="1">Uncharacterized protein</fullName>
    </submittedName>
</protein>
<evidence type="ECO:0000313" key="2">
    <source>
        <dbReference type="Proteomes" id="UP001498476"/>
    </source>
</evidence>
<reference evidence="1 2" key="1">
    <citation type="journal article" date="2025" name="Microbiol. Resour. Announc.">
        <title>Draft genome sequences for Neonectria magnoliae and Neonectria punicea, canker pathogens of Liriodendron tulipifera and Acer saccharum in West Virginia.</title>
        <authorList>
            <person name="Petronek H.M."/>
            <person name="Kasson M.T."/>
            <person name="Metheny A.M."/>
            <person name="Stauder C.M."/>
            <person name="Lovett B."/>
            <person name="Lynch S.C."/>
            <person name="Garnas J.R."/>
            <person name="Kasson L.R."/>
            <person name="Stajich J.E."/>
        </authorList>
    </citation>
    <scope>NUCLEOTIDE SEQUENCE [LARGE SCALE GENOMIC DNA]</scope>
    <source>
        <strain evidence="1 2">NRRL 64653</strain>
    </source>
</reference>
<dbReference type="Proteomes" id="UP001498476">
    <property type="component" value="Unassembled WGS sequence"/>
</dbReference>
<proteinExistence type="predicted"/>
<accession>A0ABR1HVG4</accession>